<dbReference type="PROSITE" id="PS00445">
    <property type="entry name" value="FGGY_KINASES_2"/>
    <property type="match status" value="1"/>
</dbReference>
<gene>
    <name evidence="7" type="ORF">SAMN07250955_11252</name>
</gene>
<dbReference type="InterPro" id="IPR018485">
    <property type="entry name" value="FGGY_C"/>
</dbReference>
<evidence type="ECO:0000259" key="5">
    <source>
        <dbReference type="Pfam" id="PF00370"/>
    </source>
</evidence>
<sequence>MQGDLIIGIDAGTSVIKAVVFDLMGREIAMAARANCYESREDGGVEQDMGRTWKDTAAVLAELTERMPDLAARTITVAVTGQGDGTWLIDAEGQPVGKGWLWLDSRAAGLVEGWVGDGTRDRAFQITGCGVTPCNSSSQLAWMQRYQPDVLRQAVTAFHPKDWLYLKLTGIVATDVSEATFTFGDFRTSSYSQPLIELFGLGPLRHLLPDPIDGTRTSNPITAEAARLTGLRAGTPITLAYVDIVCTALGGGLYDELGDVGMTVVGSTGMHMQLVKNVQGIDPGSTPSGYIIPFPIQGHVARLQTNMSGTLNIDWVLRLATDALTFSGVTADRNRLLGLLDASVAASRPASAIYHPYIHAAGERGPFLDSRARAMLTGLTMEVGLPELLRSVYEGLAFASRDCHAAIGPLPAEIRVAGGASRSRAFKTILASVLERPLRESTRGEAGAAGAAMMAAVGQGVFPDMAAAARIWVTPCLGGRVEPDPELVPCYRQFFELYRETRLAAAPLWHRLAAAREAAAPANQPLRAAV</sequence>
<evidence type="ECO:0000256" key="2">
    <source>
        <dbReference type="ARBA" id="ARBA00022679"/>
    </source>
</evidence>
<dbReference type="InterPro" id="IPR000577">
    <property type="entry name" value="Carb_kinase_FGGY"/>
</dbReference>
<evidence type="ECO:0000256" key="3">
    <source>
        <dbReference type="ARBA" id="ARBA00022777"/>
    </source>
</evidence>
<name>A0A212RR09_9PROT</name>
<dbReference type="GO" id="GO:0005975">
    <property type="term" value="P:carbohydrate metabolic process"/>
    <property type="evidence" value="ECO:0007669"/>
    <property type="project" value="InterPro"/>
</dbReference>
<dbReference type="OrthoDB" id="9805576at2"/>
<dbReference type="Gene3D" id="3.30.420.40">
    <property type="match status" value="2"/>
</dbReference>
<dbReference type="InterPro" id="IPR018483">
    <property type="entry name" value="Carb_kinase_FGGY_CS"/>
</dbReference>
<reference evidence="7 8" key="1">
    <citation type="submission" date="2017-06" db="EMBL/GenBank/DDBJ databases">
        <authorList>
            <person name="Kim H.J."/>
            <person name="Triplett B.A."/>
        </authorList>
    </citation>
    <scope>NUCLEOTIDE SEQUENCE [LARGE SCALE GENOMIC DNA]</scope>
    <source>
        <strain evidence="7 8">B29T1</strain>
    </source>
</reference>
<keyword evidence="2 4" id="KW-0808">Transferase</keyword>
<accession>A0A212RR09</accession>
<dbReference type="PANTHER" id="PTHR43095:SF3">
    <property type="entry name" value="L-XYLULOSE_3-KETO-L-GULONATE KINASE"/>
    <property type="match status" value="1"/>
</dbReference>
<dbReference type="AlphaFoldDB" id="A0A212RR09"/>
<evidence type="ECO:0000256" key="4">
    <source>
        <dbReference type="RuleBase" id="RU003733"/>
    </source>
</evidence>
<protein>
    <submittedName>
        <fullName evidence="7">Erythritol kinase (L-erythritol 4-phosphate-forming)</fullName>
    </submittedName>
</protein>
<feature type="domain" description="Carbohydrate kinase FGGY N-terminal" evidence="5">
    <location>
        <begin position="6"/>
        <end position="250"/>
    </location>
</feature>
<dbReference type="InterPro" id="IPR018484">
    <property type="entry name" value="FGGY_N"/>
</dbReference>
<keyword evidence="3 4" id="KW-0418">Kinase</keyword>
<evidence type="ECO:0000259" key="6">
    <source>
        <dbReference type="Pfam" id="PF02782"/>
    </source>
</evidence>
<proteinExistence type="inferred from homology"/>
<organism evidence="7 8">
    <name type="scientific">Arboricoccus pini</name>
    <dbReference type="NCBI Taxonomy" id="1963835"/>
    <lineage>
        <taxon>Bacteria</taxon>
        <taxon>Pseudomonadati</taxon>
        <taxon>Pseudomonadota</taxon>
        <taxon>Alphaproteobacteria</taxon>
        <taxon>Geminicoccales</taxon>
        <taxon>Geminicoccaceae</taxon>
        <taxon>Arboricoccus</taxon>
    </lineage>
</organism>
<dbReference type="EMBL" id="FYEH01000012">
    <property type="protein sequence ID" value="SNB74849.1"/>
    <property type="molecule type" value="Genomic_DNA"/>
</dbReference>
<dbReference type="GO" id="GO:0016773">
    <property type="term" value="F:phosphotransferase activity, alcohol group as acceptor"/>
    <property type="evidence" value="ECO:0007669"/>
    <property type="project" value="InterPro"/>
</dbReference>
<keyword evidence="8" id="KW-1185">Reference proteome</keyword>
<evidence type="ECO:0000313" key="8">
    <source>
        <dbReference type="Proteomes" id="UP000197065"/>
    </source>
</evidence>
<feature type="domain" description="Carbohydrate kinase FGGY C-terminal" evidence="6">
    <location>
        <begin position="312"/>
        <end position="457"/>
    </location>
</feature>
<evidence type="ECO:0000256" key="1">
    <source>
        <dbReference type="ARBA" id="ARBA00009156"/>
    </source>
</evidence>
<dbReference type="Pfam" id="PF02782">
    <property type="entry name" value="FGGY_C"/>
    <property type="match status" value="1"/>
</dbReference>
<dbReference type="PANTHER" id="PTHR43095">
    <property type="entry name" value="SUGAR KINASE"/>
    <property type="match status" value="1"/>
</dbReference>
<evidence type="ECO:0000313" key="7">
    <source>
        <dbReference type="EMBL" id="SNB74849.1"/>
    </source>
</evidence>
<dbReference type="Proteomes" id="UP000197065">
    <property type="component" value="Unassembled WGS sequence"/>
</dbReference>
<dbReference type="Pfam" id="PF00370">
    <property type="entry name" value="FGGY_N"/>
    <property type="match status" value="1"/>
</dbReference>
<dbReference type="InterPro" id="IPR050406">
    <property type="entry name" value="FGGY_Carb_Kinase"/>
</dbReference>
<dbReference type="PIRSF" id="PIRSF000538">
    <property type="entry name" value="GlpK"/>
    <property type="match status" value="1"/>
</dbReference>
<comment type="similarity">
    <text evidence="1 4">Belongs to the FGGY kinase family.</text>
</comment>
<dbReference type="RefSeq" id="WP_088562388.1">
    <property type="nucleotide sequence ID" value="NZ_FYEH01000012.1"/>
</dbReference>
<dbReference type="GO" id="GO:0016301">
    <property type="term" value="F:kinase activity"/>
    <property type="evidence" value="ECO:0007669"/>
    <property type="project" value="UniProtKB-KW"/>
</dbReference>
<dbReference type="InterPro" id="IPR043129">
    <property type="entry name" value="ATPase_NBD"/>
</dbReference>
<dbReference type="SUPFAM" id="SSF53067">
    <property type="entry name" value="Actin-like ATPase domain"/>
    <property type="match status" value="2"/>
</dbReference>